<feature type="domain" description="Glycosyltransferase subfamily 4-like N-terminal" evidence="1">
    <location>
        <begin position="50"/>
        <end position="208"/>
    </location>
</feature>
<dbReference type="SUPFAM" id="SSF53756">
    <property type="entry name" value="UDP-Glycosyltransferase/glycogen phosphorylase"/>
    <property type="match status" value="1"/>
</dbReference>
<dbReference type="Proteomes" id="UP000230093">
    <property type="component" value="Unassembled WGS sequence"/>
</dbReference>
<organism evidence="2 3">
    <name type="scientific">Candidatus Beckwithbacteria bacterium CG10_big_fil_rev_8_21_14_0_10_34_10</name>
    <dbReference type="NCBI Taxonomy" id="1974495"/>
    <lineage>
        <taxon>Bacteria</taxon>
        <taxon>Candidatus Beckwithiibacteriota</taxon>
    </lineage>
</organism>
<name>A0A2H0WBA0_9BACT</name>
<protein>
    <recommendedName>
        <fullName evidence="1">Glycosyltransferase subfamily 4-like N-terminal domain-containing protein</fullName>
    </recommendedName>
</protein>
<dbReference type="Pfam" id="PF13692">
    <property type="entry name" value="Glyco_trans_1_4"/>
    <property type="match status" value="1"/>
</dbReference>
<gene>
    <name evidence="2" type="ORF">COT75_02830</name>
</gene>
<evidence type="ECO:0000259" key="1">
    <source>
        <dbReference type="Pfam" id="PF13439"/>
    </source>
</evidence>
<dbReference type="EMBL" id="PEZT01000016">
    <property type="protein sequence ID" value="PIS09169.1"/>
    <property type="molecule type" value="Genomic_DNA"/>
</dbReference>
<dbReference type="AlphaFoldDB" id="A0A2H0WBA0"/>
<accession>A0A2H0WBA0</accession>
<proteinExistence type="predicted"/>
<evidence type="ECO:0000313" key="2">
    <source>
        <dbReference type="EMBL" id="PIS09169.1"/>
    </source>
</evidence>
<dbReference type="InterPro" id="IPR028098">
    <property type="entry name" value="Glyco_trans_4-like_N"/>
</dbReference>
<comment type="caution">
    <text evidence="2">The sequence shown here is derived from an EMBL/GenBank/DDBJ whole genome shotgun (WGS) entry which is preliminary data.</text>
</comment>
<dbReference type="Pfam" id="PF13439">
    <property type="entry name" value="Glyco_transf_4"/>
    <property type="match status" value="1"/>
</dbReference>
<reference evidence="3" key="1">
    <citation type="submission" date="2017-09" db="EMBL/GenBank/DDBJ databases">
        <title>Depth-based differentiation of microbial function through sediment-hosted aquifers and enrichment of novel symbionts in the deep terrestrial subsurface.</title>
        <authorList>
            <person name="Probst A.J."/>
            <person name="Ladd B."/>
            <person name="Jarett J.K."/>
            <person name="Geller-Mcgrath D.E."/>
            <person name="Sieber C.M.K."/>
            <person name="Emerson J.B."/>
            <person name="Anantharaman K."/>
            <person name="Thomas B.C."/>
            <person name="Malmstrom R."/>
            <person name="Stieglmeier M."/>
            <person name="Klingl A."/>
            <person name="Woyke T."/>
            <person name="Ryan C.M."/>
            <person name="Banfield J.F."/>
        </authorList>
    </citation>
    <scope>NUCLEOTIDE SEQUENCE [LARGE SCALE GENOMIC DNA]</scope>
</reference>
<dbReference type="Gene3D" id="3.40.50.2000">
    <property type="entry name" value="Glycogen Phosphorylase B"/>
    <property type="match status" value="2"/>
</dbReference>
<sequence>MKILMLTPYLPYPLLSGGQIRTYNLLKKLKDKYEITLFSFIRKDGEKIHIKELEKFCYKVKVFKRRPAWSFKNVLIAGFSPFPFVMISTYLSLKARKAISQELRTGNYDLIHAEPFYMTPNIPLTKIPILLVEQTIEYLVYKKYVDNFKFKFLKPFLYFDVLKLKFWEEFFWRQASSLAAMSGEDKKIMAKVAPKKNIDVVANGVDIEFFNQAKMKKPKVPTVLFVGNFKWLPNKDAAKFLTFEIWPLIKKKIPQAKLWIVGKNPTPEILSLGGKKDVLVDSHVKDIRVAFGEASVLLAPIRNGRGTKYKVLEAMATKLPVVTTPLGIEGIEAKTESEVLVGNGAKNLAELTVRLLKTPELGQRLVSSAYKMIEDKYSWDLISANLDKVYQRLGKKA</sequence>
<dbReference type="PANTHER" id="PTHR45947:SF3">
    <property type="entry name" value="SULFOQUINOVOSYL TRANSFERASE SQD2"/>
    <property type="match status" value="1"/>
</dbReference>
<dbReference type="PANTHER" id="PTHR45947">
    <property type="entry name" value="SULFOQUINOVOSYL TRANSFERASE SQD2"/>
    <property type="match status" value="1"/>
</dbReference>
<dbReference type="CDD" id="cd03801">
    <property type="entry name" value="GT4_PimA-like"/>
    <property type="match status" value="1"/>
</dbReference>
<dbReference type="GO" id="GO:0016757">
    <property type="term" value="F:glycosyltransferase activity"/>
    <property type="evidence" value="ECO:0007669"/>
    <property type="project" value="TreeGrafter"/>
</dbReference>
<evidence type="ECO:0000313" key="3">
    <source>
        <dbReference type="Proteomes" id="UP000230093"/>
    </source>
</evidence>
<dbReference type="InterPro" id="IPR050194">
    <property type="entry name" value="Glycosyltransferase_grp1"/>
</dbReference>